<dbReference type="InterPro" id="IPR012495">
    <property type="entry name" value="TadE-like_dom"/>
</dbReference>
<proteinExistence type="predicted"/>
<feature type="domain" description="TadE-like" evidence="1">
    <location>
        <begin position="7"/>
        <end position="49"/>
    </location>
</feature>
<sequence length="146" mass="16000">MKRKRLGQAMVEFALVATLLILLMLGVFAFGQLLGWLHTLNNAVRDAARFGAVCYDPDNDNDLNEHIVAIVQQRTANLPNASSVVVAITSYAPDGTPFANPQKRQRGGMLKVEATYDAPVVPIPGILHSPRRLSSVSVFRVECDRN</sequence>
<keyword evidence="3" id="KW-1185">Reference proteome</keyword>
<protein>
    <submittedName>
        <fullName evidence="2">Flp pilus assembly pilin Flp</fullName>
    </submittedName>
</protein>
<dbReference type="Proteomes" id="UP001204798">
    <property type="component" value="Unassembled WGS sequence"/>
</dbReference>
<comment type="caution">
    <text evidence="2">The sequence shown here is derived from an EMBL/GenBank/DDBJ whole genome shotgun (WGS) entry which is preliminary data.</text>
</comment>
<organism evidence="2 3">
    <name type="scientific">Candidatus Fervidibacter sacchari</name>
    <dbReference type="NCBI Taxonomy" id="1448929"/>
    <lineage>
        <taxon>Bacteria</taxon>
        <taxon>Candidatus Fervidibacterota</taxon>
        <taxon>Candidatus Fervidibacter</taxon>
    </lineage>
</organism>
<evidence type="ECO:0000313" key="3">
    <source>
        <dbReference type="Proteomes" id="UP001204798"/>
    </source>
</evidence>
<dbReference type="RefSeq" id="WP_018196105.1">
    <property type="nucleotide sequence ID" value="NZ_CP130454.1"/>
</dbReference>
<name>A0ABT2EM25_9BACT</name>
<dbReference type="EMBL" id="JANUCP010000001">
    <property type="protein sequence ID" value="MCS3917980.1"/>
    <property type="molecule type" value="Genomic_DNA"/>
</dbReference>
<gene>
    <name evidence="2" type="ORF">M2350_000377</name>
</gene>
<dbReference type="Pfam" id="PF07811">
    <property type="entry name" value="TadE"/>
    <property type="match status" value="1"/>
</dbReference>
<evidence type="ECO:0000259" key="1">
    <source>
        <dbReference type="Pfam" id="PF07811"/>
    </source>
</evidence>
<accession>A0ABT2EM25</accession>
<evidence type="ECO:0000313" key="2">
    <source>
        <dbReference type="EMBL" id="MCS3917980.1"/>
    </source>
</evidence>
<reference evidence="2 3" key="1">
    <citation type="submission" date="2022-08" db="EMBL/GenBank/DDBJ databases">
        <title>Bacterial and archaeal communities from various locations to study Microbial Dark Matter (Phase II).</title>
        <authorList>
            <person name="Stepanauskas R."/>
        </authorList>
    </citation>
    <scope>NUCLEOTIDE SEQUENCE [LARGE SCALE GENOMIC DNA]</scope>
    <source>
        <strain evidence="2 3">PD1</strain>
    </source>
</reference>